<proteinExistence type="predicted"/>
<reference evidence="1" key="1">
    <citation type="submission" date="2021-06" db="EMBL/GenBank/DDBJ databases">
        <authorList>
            <person name="Kallberg Y."/>
            <person name="Tangrot J."/>
            <person name="Rosling A."/>
        </authorList>
    </citation>
    <scope>NUCLEOTIDE SEQUENCE</scope>
    <source>
        <strain evidence="1">CL356</strain>
    </source>
</reference>
<accession>A0ACA9N9P8</accession>
<dbReference type="Proteomes" id="UP000789525">
    <property type="component" value="Unassembled WGS sequence"/>
</dbReference>
<sequence length="125" mass="14404">MDTDVAIICGQLRGTPRVLCITHQKPTQKLQVGNERLGFWKGRSCVLSIQTWAYPALAETNEGRHTLLTSLINKLRVFKAIQHHRPFLFPECKSGNWSLRTNQSKLTRLMYYTSYNALHRECATQ</sequence>
<name>A0ACA9N9P8_9GLOM</name>
<gene>
    <name evidence="1" type="ORF">ACOLOM_LOCUS8027</name>
</gene>
<protein>
    <submittedName>
        <fullName evidence="1">2154_t:CDS:1</fullName>
    </submittedName>
</protein>
<organism evidence="1 2">
    <name type="scientific">Acaulospora colombiana</name>
    <dbReference type="NCBI Taxonomy" id="27376"/>
    <lineage>
        <taxon>Eukaryota</taxon>
        <taxon>Fungi</taxon>
        <taxon>Fungi incertae sedis</taxon>
        <taxon>Mucoromycota</taxon>
        <taxon>Glomeromycotina</taxon>
        <taxon>Glomeromycetes</taxon>
        <taxon>Diversisporales</taxon>
        <taxon>Acaulosporaceae</taxon>
        <taxon>Acaulospora</taxon>
    </lineage>
</organism>
<evidence type="ECO:0000313" key="2">
    <source>
        <dbReference type="Proteomes" id="UP000789525"/>
    </source>
</evidence>
<comment type="caution">
    <text evidence="1">The sequence shown here is derived from an EMBL/GenBank/DDBJ whole genome shotgun (WGS) entry which is preliminary data.</text>
</comment>
<evidence type="ECO:0000313" key="1">
    <source>
        <dbReference type="EMBL" id="CAG8643768.1"/>
    </source>
</evidence>
<dbReference type="EMBL" id="CAJVPT010019796">
    <property type="protein sequence ID" value="CAG8643768.1"/>
    <property type="molecule type" value="Genomic_DNA"/>
</dbReference>
<keyword evidence="2" id="KW-1185">Reference proteome</keyword>